<dbReference type="AlphaFoldDB" id="A0A2H0V1Q0"/>
<dbReference type="SUPFAM" id="SSF52972">
    <property type="entry name" value="ITPase-like"/>
    <property type="match status" value="1"/>
</dbReference>
<dbReference type="Gene3D" id="3.90.950.10">
    <property type="match status" value="1"/>
</dbReference>
<name>A0A2H0V1Q0_9BACT</name>
<accession>A0A2H0V1Q0</accession>
<gene>
    <name evidence="2" type="ORF">COT99_02990</name>
</gene>
<dbReference type="InterPro" id="IPR029001">
    <property type="entry name" value="ITPase-like_fam"/>
</dbReference>
<comment type="caution">
    <text evidence="2">The sequence shown here is derived from an EMBL/GenBank/DDBJ whole genome shotgun (WGS) entry which is preliminary data.</text>
</comment>
<evidence type="ECO:0000256" key="1">
    <source>
        <dbReference type="ARBA" id="ARBA00022801"/>
    </source>
</evidence>
<dbReference type="EMBL" id="PFAR01000037">
    <property type="protein sequence ID" value="PIR93007.1"/>
    <property type="molecule type" value="Genomic_DNA"/>
</dbReference>
<protein>
    <submittedName>
        <fullName evidence="2">Uncharacterized protein</fullName>
    </submittedName>
</protein>
<dbReference type="InterPro" id="IPR002637">
    <property type="entry name" value="RdgB/HAM1"/>
</dbReference>
<dbReference type="GO" id="GO:0009143">
    <property type="term" value="P:nucleoside triphosphate catabolic process"/>
    <property type="evidence" value="ECO:0007669"/>
    <property type="project" value="InterPro"/>
</dbReference>
<evidence type="ECO:0000313" key="3">
    <source>
        <dbReference type="Proteomes" id="UP000228626"/>
    </source>
</evidence>
<sequence>MPYDHIFIPEGYKKMIVQMSLKEKNSFSQRGKAARKLGEYLRNKK</sequence>
<proteinExistence type="predicted"/>
<evidence type="ECO:0000313" key="2">
    <source>
        <dbReference type="EMBL" id="PIR93007.1"/>
    </source>
</evidence>
<organism evidence="2 3">
    <name type="scientific">Candidatus Falkowbacteria bacterium CG10_big_fil_rev_8_21_14_0_10_43_10</name>
    <dbReference type="NCBI Taxonomy" id="1974567"/>
    <lineage>
        <taxon>Bacteria</taxon>
        <taxon>Candidatus Falkowiibacteriota</taxon>
    </lineage>
</organism>
<dbReference type="Pfam" id="PF01725">
    <property type="entry name" value="Ham1p_like"/>
    <property type="match status" value="1"/>
</dbReference>
<dbReference type="Proteomes" id="UP000228626">
    <property type="component" value="Unassembled WGS sequence"/>
</dbReference>
<keyword evidence="1" id="KW-0378">Hydrolase</keyword>
<reference evidence="3" key="1">
    <citation type="submission" date="2017-09" db="EMBL/GenBank/DDBJ databases">
        <title>Depth-based differentiation of microbial function through sediment-hosted aquifers and enrichment of novel symbionts in the deep terrestrial subsurface.</title>
        <authorList>
            <person name="Probst A.J."/>
            <person name="Ladd B."/>
            <person name="Jarett J.K."/>
            <person name="Geller-Mcgrath D.E."/>
            <person name="Sieber C.M.K."/>
            <person name="Emerson J.B."/>
            <person name="Anantharaman K."/>
            <person name="Thomas B.C."/>
            <person name="Malmstrom R."/>
            <person name="Stieglmeier M."/>
            <person name="Klingl A."/>
            <person name="Woyke T."/>
            <person name="Ryan C.M."/>
            <person name="Banfield J.F."/>
        </authorList>
    </citation>
    <scope>NUCLEOTIDE SEQUENCE [LARGE SCALE GENOMIC DNA]</scope>
</reference>
<dbReference type="GO" id="GO:0047429">
    <property type="term" value="F:nucleoside triphosphate diphosphatase activity"/>
    <property type="evidence" value="ECO:0007669"/>
    <property type="project" value="InterPro"/>
</dbReference>